<proteinExistence type="predicted"/>
<dbReference type="Proteomes" id="UP000249082">
    <property type="component" value="Unassembled WGS sequence"/>
</dbReference>
<dbReference type="AlphaFoldDB" id="A0A2W5NTH1"/>
<sequence length="195" mass="20719">MPAEVVPNSATVFLREFGAVLTPFLGGPEQLIDRPGTRFGVRLQLPSKRTETEAMIIQSRLLQARKQRLIMPFPQPGFDTGTPGAPVLASAVLAGTVLPLTGLTPGYVAAEGQFLSIIRAGRRYLHMFRASGTAGANGALTASIFPMLRVQLGAGDVVEIAKPMIEGLVSPGDELNWQISVSRLTAFSFTISEGA</sequence>
<reference evidence="1 2" key="1">
    <citation type="submission" date="2017-08" db="EMBL/GenBank/DDBJ databases">
        <title>Infants hospitalized years apart are colonized by the same room-sourced microbial strains.</title>
        <authorList>
            <person name="Brooks B."/>
            <person name="Olm M.R."/>
            <person name="Firek B.A."/>
            <person name="Baker R."/>
            <person name="Thomas B.C."/>
            <person name="Morowitz M.J."/>
            <person name="Banfield J.F."/>
        </authorList>
    </citation>
    <scope>NUCLEOTIDE SEQUENCE [LARGE SCALE GENOMIC DNA]</scope>
    <source>
        <strain evidence="1">S2_005_002_R2_33</strain>
    </source>
</reference>
<name>A0A2W5NTH1_9SPHN</name>
<organism evidence="1 2">
    <name type="scientific">Novosphingobium pentaromativorans</name>
    <dbReference type="NCBI Taxonomy" id="205844"/>
    <lineage>
        <taxon>Bacteria</taxon>
        <taxon>Pseudomonadati</taxon>
        <taxon>Pseudomonadota</taxon>
        <taxon>Alphaproteobacteria</taxon>
        <taxon>Sphingomonadales</taxon>
        <taxon>Sphingomonadaceae</taxon>
        <taxon>Novosphingobium</taxon>
    </lineage>
</organism>
<evidence type="ECO:0000313" key="1">
    <source>
        <dbReference type="EMBL" id="PZQ56274.1"/>
    </source>
</evidence>
<dbReference type="EMBL" id="QFPX01000004">
    <property type="protein sequence ID" value="PZQ56274.1"/>
    <property type="molecule type" value="Genomic_DNA"/>
</dbReference>
<protein>
    <submittedName>
        <fullName evidence="1">Uncharacterized protein</fullName>
    </submittedName>
</protein>
<comment type="caution">
    <text evidence="1">The sequence shown here is derived from an EMBL/GenBank/DDBJ whole genome shotgun (WGS) entry which is preliminary data.</text>
</comment>
<accession>A0A2W5NTH1</accession>
<gene>
    <name evidence="1" type="ORF">DI555_06575</name>
</gene>
<evidence type="ECO:0000313" key="2">
    <source>
        <dbReference type="Proteomes" id="UP000249082"/>
    </source>
</evidence>